<evidence type="ECO:0000256" key="6">
    <source>
        <dbReference type="SAM" id="Phobius"/>
    </source>
</evidence>
<evidence type="ECO:0000256" key="3">
    <source>
        <dbReference type="ARBA" id="ARBA00022692"/>
    </source>
</evidence>
<feature type="transmembrane region" description="Helical" evidence="6">
    <location>
        <begin position="71"/>
        <end position="88"/>
    </location>
</feature>
<gene>
    <name evidence="7" type="ORF">VEZ01S_09_00230</name>
</gene>
<dbReference type="AlphaFoldDB" id="U3AZV1"/>
<keyword evidence="3 6" id="KW-0812">Transmembrane</keyword>
<dbReference type="eggNOG" id="COG0672">
    <property type="taxonomic scope" value="Bacteria"/>
</dbReference>
<evidence type="ECO:0000256" key="4">
    <source>
        <dbReference type="ARBA" id="ARBA00022989"/>
    </source>
</evidence>
<comment type="similarity">
    <text evidence="2">Belongs to the oxidase-dependent Fe transporter (OFeT) (TC 9.A.10.1) family.</text>
</comment>
<dbReference type="PANTHER" id="PTHR31632:SF2">
    <property type="entry name" value="PLASMA MEMBRANE IRON PERMEASE"/>
    <property type="match status" value="1"/>
</dbReference>
<keyword evidence="4 6" id="KW-1133">Transmembrane helix</keyword>
<dbReference type="STRING" id="1219080.VEZ01S_09_00230"/>
<comment type="caution">
    <text evidence="7">The sequence shown here is derived from an EMBL/GenBank/DDBJ whole genome shotgun (WGS) entry which is preliminary data.</text>
</comment>
<dbReference type="InterPro" id="IPR004923">
    <property type="entry name" value="FTR1/Fip1/EfeU"/>
</dbReference>
<dbReference type="Pfam" id="PF03239">
    <property type="entry name" value="FTR1"/>
    <property type="match status" value="1"/>
</dbReference>
<evidence type="ECO:0000313" key="7">
    <source>
        <dbReference type="EMBL" id="GAD79255.1"/>
    </source>
</evidence>
<accession>U3AZV1</accession>
<feature type="transmembrane region" description="Helical" evidence="6">
    <location>
        <begin position="243"/>
        <end position="260"/>
    </location>
</feature>
<organism evidence="7 8">
    <name type="scientific">Vibrio ezurae NBRC 102218</name>
    <dbReference type="NCBI Taxonomy" id="1219080"/>
    <lineage>
        <taxon>Bacteria</taxon>
        <taxon>Pseudomonadati</taxon>
        <taxon>Pseudomonadota</taxon>
        <taxon>Gammaproteobacteria</taxon>
        <taxon>Vibrionales</taxon>
        <taxon>Vibrionaceae</taxon>
        <taxon>Vibrio</taxon>
    </lineage>
</organism>
<feature type="transmembrane region" description="Helical" evidence="6">
    <location>
        <begin position="178"/>
        <end position="198"/>
    </location>
</feature>
<dbReference type="Proteomes" id="UP000016562">
    <property type="component" value="Unassembled WGS sequence"/>
</dbReference>
<dbReference type="PANTHER" id="PTHR31632">
    <property type="entry name" value="IRON TRANSPORTER FTH1"/>
    <property type="match status" value="1"/>
</dbReference>
<reference evidence="7 8" key="1">
    <citation type="submission" date="2013-09" db="EMBL/GenBank/DDBJ databases">
        <title>Whole genome shotgun sequence of Vibrio ezurae NBRC 102218.</title>
        <authorList>
            <person name="Yoshida I."/>
            <person name="Hosoyama A."/>
            <person name="Numata M."/>
            <person name="Hashimoto M."/>
            <person name="Hosoyama Y."/>
            <person name="Tsuchikane K."/>
            <person name="Noguchi M."/>
            <person name="Hirakata S."/>
            <person name="Ichikawa N."/>
            <person name="Ohji S."/>
            <person name="Yamazoe A."/>
            <person name="Fujita N."/>
        </authorList>
    </citation>
    <scope>NUCLEOTIDE SEQUENCE [LARGE SCALE GENOMIC DNA]</scope>
    <source>
        <strain evidence="7 8">NBRC 102218</strain>
    </source>
</reference>
<dbReference type="EMBL" id="BATM01000009">
    <property type="protein sequence ID" value="GAD79255.1"/>
    <property type="molecule type" value="Genomic_DNA"/>
</dbReference>
<keyword evidence="8" id="KW-1185">Reference proteome</keyword>
<evidence type="ECO:0000256" key="2">
    <source>
        <dbReference type="ARBA" id="ARBA00008333"/>
    </source>
</evidence>
<sequence length="279" mass="30411">MFASIAIISKEGVDIALIIALLLISTKGILDAKKWLFYGCIMGIVTAVVLAIVALTNAWLATAFKAKLTQAAFLILLSYLIATTTIFIQSKPFTKDNSEANIKTWKCALPLFILLLIAVFIVVRDGFNVAFFLLNLVHQSDITHSSIIIGSLIGVLQTIVVGAVAYAGLILIEVNITLSVFPTLMALLSAGMAGQAVIKLSSIGLLPPIIPQLWNTTPYFDHHSNWLALIMRVMVGYTEKPSLMQLIVYIATFMAIFIISKNAKRKRVRAIPLPPSVID</sequence>
<feature type="transmembrane region" description="Helical" evidence="6">
    <location>
        <begin position="146"/>
        <end position="172"/>
    </location>
</feature>
<evidence type="ECO:0000256" key="5">
    <source>
        <dbReference type="ARBA" id="ARBA00023136"/>
    </source>
</evidence>
<evidence type="ECO:0008006" key="9">
    <source>
        <dbReference type="Google" id="ProtNLM"/>
    </source>
</evidence>
<comment type="subcellular location">
    <subcellularLocation>
        <location evidence="1">Membrane</location>
        <topology evidence="1">Multi-pass membrane protein</topology>
    </subcellularLocation>
</comment>
<name>U3AZV1_9VIBR</name>
<feature type="transmembrane region" description="Helical" evidence="6">
    <location>
        <begin position="108"/>
        <end position="134"/>
    </location>
</feature>
<dbReference type="GO" id="GO:0015093">
    <property type="term" value="F:ferrous iron transmembrane transporter activity"/>
    <property type="evidence" value="ECO:0007669"/>
    <property type="project" value="TreeGrafter"/>
</dbReference>
<proteinExistence type="inferred from homology"/>
<keyword evidence="5 6" id="KW-0472">Membrane</keyword>
<protein>
    <recommendedName>
        <fullName evidence="9">Iron permease</fullName>
    </recommendedName>
</protein>
<feature type="transmembrane region" description="Helical" evidence="6">
    <location>
        <begin position="12"/>
        <end position="30"/>
    </location>
</feature>
<evidence type="ECO:0000313" key="8">
    <source>
        <dbReference type="Proteomes" id="UP000016562"/>
    </source>
</evidence>
<dbReference type="GO" id="GO:0033573">
    <property type="term" value="C:high-affinity iron permease complex"/>
    <property type="evidence" value="ECO:0007669"/>
    <property type="project" value="InterPro"/>
</dbReference>
<feature type="transmembrane region" description="Helical" evidence="6">
    <location>
        <begin position="36"/>
        <end position="59"/>
    </location>
</feature>
<dbReference type="OrthoDB" id="5294331at2"/>
<dbReference type="RefSeq" id="WP_021712966.1">
    <property type="nucleotide sequence ID" value="NZ_BATM01000009.1"/>
</dbReference>
<evidence type="ECO:0000256" key="1">
    <source>
        <dbReference type="ARBA" id="ARBA00004141"/>
    </source>
</evidence>